<accession>A0A8S3V0V1</accession>
<organism evidence="2 3">
    <name type="scientific">Mytilus edulis</name>
    <name type="common">Blue mussel</name>
    <dbReference type="NCBI Taxonomy" id="6550"/>
    <lineage>
        <taxon>Eukaryota</taxon>
        <taxon>Metazoa</taxon>
        <taxon>Spiralia</taxon>
        <taxon>Lophotrochozoa</taxon>
        <taxon>Mollusca</taxon>
        <taxon>Bivalvia</taxon>
        <taxon>Autobranchia</taxon>
        <taxon>Pteriomorphia</taxon>
        <taxon>Mytilida</taxon>
        <taxon>Mytiloidea</taxon>
        <taxon>Mytilidae</taxon>
        <taxon>Mytilinae</taxon>
        <taxon>Mytilus</taxon>
    </lineage>
</organism>
<protein>
    <recommendedName>
        <fullName evidence="4">PHD-type domain-containing protein</fullName>
    </recommendedName>
</protein>
<name>A0A8S3V0V1_MYTED</name>
<dbReference type="Proteomes" id="UP000683360">
    <property type="component" value="Unassembled WGS sequence"/>
</dbReference>
<sequence>MASPRRSHRDKITPYRYTPSLAVAKHKARLKSNELAQPSNINKSQGKTTLPKANGIDIGHFIRKDLHEILQTLPSTSLLNKMNSIIQESCSSFLADKLVHNSIQSDKISTHDSPIIQLQNRGDNVALSTISNPATDDATATTTPSQNFPSCPSCSRNIVDYDFIICVVCDEKFHFQCQNITSDFCKSMSFETLERFQCMQCNASLKDLSICELESINQITEQSANSLNSPDTIVKTVPNNNEPVKLSLETGTSDHISRSNPQDHLHLNMHSIKQPTNARAPENITPSSQTHIDQADTTNKHTKQAVPKKQKNVKQEDLKSKLASSQCSSRKHRSR</sequence>
<dbReference type="SUPFAM" id="SSF57903">
    <property type="entry name" value="FYVE/PHD zinc finger"/>
    <property type="match status" value="1"/>
</dbReference>
<dbReference type="InterPro" id="IPR011011">
    <property type="entry name" value="Znf_FYVE_PHD"/>
</dbReference>
<dbReference type="OrthoDB" id="7477812at2759"/>
<gene>
    <name evidence="2" type="ORF">MEDL_60220</name>
</gene>
<evidence type="ECO:0000313" key="3">
    <source>
        <dbReference type="Proteomes" id="UP000683360"/>
    </source>
</evidence>
<comment type="caution">
    <text evidence="2">The sequence shown here is derived from an EMBL/GenBank/DDBJ whole genome shotgun (WGS) entry which is preliminary data.</text>
</comment>
<proteinExistence type="predicted"/>
<evidence type="ECO:0008006" key="4">
    <source>
        <dbReference type="Google" id="ProtNLM"/>
    </source>
</evidence>
<feature type="region of interest" description="Disordered" evidence="1">
    <location>
        <begin position="276"/>
        <end position="335"/>
    </location>
</feature>
<evidence type="ECO:0000313" key="2">
    <source>
        <dbReference type="EMBL" id="CAG2248366.1"/>
    </source>
</evidence>
<dbReference type="AlphaFoldDB" id="A0A8S3V0V1"/>
<feature type="compositionally biased region" description="Basic residues" evidence="1">
    <location>
        <begin position="300"/>
        <end position="312"/>
    </location>
</feature>
<evidence type="ECO:0000256" key="1">
    <source>
        <dbReference type="SAM" id="MobiDB-lite"/>
    </source>
</evidence>
<dbReference type="EMBL" id="CAJPWZ010002934">
    <property type="protein sequence ID" value="CAG2248366.1"/>
    <property type="molecule type" value="Genomic_DNA"/>
</dbReference>
<reference evidence="2" key="1">
    <citation type="submission" date="2021-03" db="EMBL/GenBank/DDBJ databases">
        <authorList>
            <person name="Bekaert M."/>
        </authorList>
    </citation>
    <scope>NUCLEOTIDE SEQUENCE</scope>
</reference>
<keyword evidence="3" id="KW-1185">Reference proteome</keyword>
<feature type="compositionally biased region" description="Polar residues" evidence="1">
    <location>
        <begin position="284"/>
        <end position="297"/>
    </location>
</feature>